<protein>
    <submittedName>
        <fullName evidence="1">Uncharacterized protein</fullName>
    </submittedName>
</protein>
<keyword evidence="2" id="KW-1185">Reference proteome</keyword>
<name>A0ACC8EP37_9PEZI</name>
<evidence type="ECO:0000313" key="1">
    <source>
        <dbReference type="EMBL" id="OCK88060.1"/>
    </source>
</evidence>
<accession>A0ACC8EP37</accession>
<dbReference type="EMBL" id="KV748249">
    <property type="protein sequence ID" value="OCK88060.1"/>
    <property type="molecule type" value="Genomic_DNA"/>
</dbReference>
<dbReference type="Proteomes" id="UP000250078">
    <property type="component" value="Unassembled WGS sequence"/>
</dbReference>
<proteinExistence type="predicted"/>
<organism evidence="1 2">
    <name type="scientific">Cenococcum geophilum 1.58</name>
    <dbReference type="NCBI Taxonomy" id="794803"/>
    <lineage>
        <taxon>Eukaryota</taxon>
        <taxon>Fungi</taxon>
        <taxon>Dikarya</taxon>
        <taxon>Ascomycota</taxon>
        <taxon>Pezizomycotina</taxon>
        <taxon>Dothideomycetes</taxon>
        <taxon>Pleosporomycetidae</taxon>
        <taxon>Gloniales</taxon>
        <taxon>Gloniaceae</taxon>
        <taxon>Cenococcum</taxon>
    </lineage>
</organism>
<reference evidence="1 2" key="1">
    <citation type="journal article" date="2016" name="Nat. Commun.">
        <title>Ectomycorrhizal ecology is imprinted in the genome of the dominant symbiotic fungus Cenococcum geophilum.</title>
        <authorList>
            <consortium name="DOE Joint Genome Institute"/>
            <person name="Peter M."/>
            <person name="Kohler A."/>
            <person name="Ohm R.A."/>
            <person name="Kuo A."/>
            <person name="Krutzmann J."/>
            <person name="Morin E."/>
            <person name="Arend M."/>
            <person name="Barry K.W."/>
            <person name="Binder M."/>
            <person name="Choi C."/>
            <person name="Clum A."/>
            <person name="Copeland A."/>
            <person name="Grisel N."/>
            <person name="Haridas S."/>
            <person name="Kipfer T."/>
            <person name="LaButti K."/>
            <person name="Lindquist E."/>
            <person name="Lipzen A."/>
            <person name="Maire R."/>
            <person name="Meier B."/>
            <person name="Mihaltcheva S."/>
            <person name="Molinier V."/>
            <person name="Murat C."/>
            <person name="Poggeler S."/>
            <person name="Quandt C.A."/>
            <person name="Sperisen C."/>
            <person name="Tritt A."/>
            <person name="Tisserant E."/>
            <person name="Crous P.W."/>
            <person name="Henrissat B."/>
            <person name="Nehls U."/>
            <person name="Egli S."/>
            <person name="Spatafora J.W."/>
            <person name="Grigoriev I.V."/>
            <person name="Martin F.M."/>
        </authorList>
    </citation>
    <scope>NUCLEOTIDE SEQUENCE [LARGE SCALE GENOMIC DNA]</scope>
    <source>
        <strain evidence="1 2">1.58</strain>
    </source>
</reference>
<gene>
    <name evidence="1" type="ORF">K441DRAFT_682086</name>
</gene>
<evidence type="ECO:0000313" key="2">
    <source>
        <dbReference type="Proteomes" id="UP000250078"/>
    </source>
</evidence>
<sequence length="153" mass="17631">MRLDSTGRHMMMPAVRNHVKRLHTPRWMCPIPTCRNTVSKQRVGNGQIARHMAKHDELGHLVGLDAPSPIQFSSLPAKITDSQTKLKYWLSTHDISDCQGEDEDQDTFTEDTERESEEPDEYEDESDDLIPLTSTIEDQVVMHLEKTRFRAQN</sequence>